<dbReference type="AlphaFoldDB" id="A0A931N2P2"/>
<protein>
    <submittedName>
        <fullName evidence="2">Uncharacterized protein</fullName>
    </submittedName>
</protein>
<dbReference type="EMBL" id="JADMLG010000004">
    <property type="protein sequence ID" value="MBH0776932.1"/>
    <property type="molecule type" value="Genomic_DNA"/>
</dbReference>
<reference evidence="2" key="1">
    <citation type="submission" date="2020-11" db="EMBL/GenBank/DDBJ databases">
        <title>Nocardia NEAU-351.nov., a novel actinomycete isolated from the cow dung.</title>
        <authorList>
            <person name="Zhang X."/>
        </authorList>
    </citation>
    <scope>NUCLEOTIDE SEQUENCE</scope>
    <source>
        <strain evidence="2">NEAU-351</strain>
    </source>
</reference>
<comment type="caution">
    <text evidence="2">The sequence shown here is derived from an EMBL/GenBank/DDBJ whole genome shotgun (WGS) entry which is preliminary data.</text>
</comment>
<name>A0A931N2P2_9NOCA</name>
<feature type="region of interest" description="Disordered" evidence="1">
    <location>
        <begin position="1"/>
        <end position="34"/>
    </location>
</feature>
<gene>
    <name evidence="2" type="ORF">IT779_11620</name>
</gene>
<dbReference type="RefSeq" id="WP_196149284.1">
    <property type="nucleotide sequence ID" value="NZ_JADMLG010000004.1"/>
</dbReference>
<sequence length="144" mass="15380">MELQLPPPDAVPSGTDSSTGGTNGSEYARGRGEPTITRAAAIAAAQDFEPDEPGMRYRKITTRAEPTGPLRIFVELDAGGYECRRVEHSAAGPVGTAEPTSTDTAELPDYARLYPGAVMERITSTDFQVEWILAQGRPTAEEPA</sequence>
<accession>A0A931N2P2</accession>
<evidence type="ECO:0000256" key="1">
    <source>
        <dbReference type="SAM" id="MobiDB-lite"/>
    </source>
</evidence>
<evidence type="ECO:0000313" key="2">
    <source>
        <dbReference type="EMBL" id="MBH0776932.1"/>
    </source>
</evidence>
<dbReference type="Proteomes" id="UP000655751">
    <property type="component" value="Unassembled WGS sequence"/>
</dbReference>
<feature type="compositionally biased region" description="Pro residues" evidence="1">
    <location>
        <begin position="1"/>
        <end position="10"/>
    </location>
</feature>
<organism evidence="2 3">
    <name type="scientific">Nocardia bovistercoris</name>
    <dbReference type="NCBI Taxonomy" id="2785916"/>
    <lineage>
        <taxon>Bacteria</taxon>
        <taxon>Bacillati</taxon>
        <taxon>Actinomycetota</taxon>
        <taxon>Actinomycetes</taxon>
        <taxon>Mycobacteriales</taxon>
        <taxon>Nocardiaceae</taxon>
        <taxon>Nocardia</taxon>
    </lineage>
</organism>
<evidence type="ECO:0000313" key="3">
    <source>
        <dbReference type="Proteomes" id="UP000655751"/>
    </source>
</evidence>
<keyword evidence="3" id="KW-1185">Reference proteome</keyword>
<proteinExistence type="predicted"/>